<organism evidence="1 2">
    <name type="scientific">Dictyobacter halimunensis</name>
    <dbReference type="NCBI Taxonomy" id="3026934"/>
    <lineage>
        <taxon>Bacteria</taxon>
        <taxon>Bacillati</taxon>
        <taxon>Chloroflexota</taxon>
        <taxon>Ktedonobacteria</taxon>
        <taxon>Ktedonobacterales</taxon>
        <taxon>Dictyobacteraceae</taxon>
        <taxon>Dictyobacter</taxon>
    </lineage>
</organism>
<keyword evidence="2" id="KW-1185">Reference proteome</keyword>
<sequence>MRAMDIMAYRPHPTSRSTRTLVGALPEATLVSTLELLGYTIGNIPKAYGSRGKPGTYVGVIDDGQQCTFTTEYNVSSILLSNMVSQS</sequence>
<evidence type="ECO:0000313" key="1">
    <source>
        <dbReference type="EMBL" id="GLV58096.1"/>
    </source>
</evidence>
<dbReference type="EMBL" id="BSRI01000002">
    <property type="protein sequence ID" value="GLV58096.1"/>
    <property type="molecule type" value="Genomic_DNA"/>
</dbReference>
<name>A0ABQ6FZ36_9CHLR</name>
<gene>
    <name evidence="1" type="ORF">KDH_49300</name>
</gene>
<accession>A0ABQ6FZ36</accession>
<comment type="caution">
    <text evidence="1">The sequence shown here is derived from an EMBL/GenBank/DDBJ whole genome shotgun (WGS) entry which is preliminary data.</text>
</comment>
<dbReference type="Proteomes" id="UP001344906">
    <property type="component" value="Unassembled WGS sequence"/>
</dbReference>
<proteinExistence type="predicted"/>
<reference evidence="1 2" key="1">
    <citation type="submission" date="2023-02" db="EMBL/GenBank/DDBJ databases">
        <title>Dictyobacter halimunensis sp. nov., a new member of the class Ktedonobacteria from forest soil in a geothermal area.</title>
        <authorList>
            <person name="Rachmania M.K."/>
            <person name="Ningsih F."/>
            <person name="Sakai Y."/>
            <person name="Yabe S."/>
            <person name="Yokota A."/>
            <person name="Sjamsuridzal W."/>
        </authorList>
    </citation>
    <scope>NUCLEOTIDE SEQUENCE [LARGE SCALE GENOMIC DNA]</scope>
    <source>
        <strain evidence="1 2">S3.2.2.5</strain>
    </source>
</reference>
<evidence type="ECO:0000313" key="2">
    <source>
        <dbReference type="Proteomes" id="UP001344906"/>
    </source>
</evidence>
<protein>
    <submittedName>
        <fullName evidence="1">Uncharacterized protein</fullName>
    </submittedName>
</protein>